<reference evidence="6 7" key="1">
    <citation type="submission" date="2017-05" db="EMBL/GenBank/DDBJ databases">
        <title>Vagococcus spp. assemblies.</title>
        <authorList>
            <person name="Gulvik C.A."/>
        </authorList>
    </citation>
    <scope>NUCLEOTIDE SEQUENCE [LARGE SCALE GENOMIC DNA]</scope>
    <source>
        <strain evidence="6 7">LMG 24798</strain>
    </source>
</reference>
<keyword evidence="1" id="KW-0547">Nucleotide-binding</keyword>
<evidence type="ECO:0000259" key="4">
    <source>
        <dbReference type="PROSITE" id="PS51192"/>
    </source>
</evidence>
<dbReference type="GO" id="GO:0006302">
    <property type="term" value="P:double-strand break repair"/>
    <property type="evidence" value="ECO:0007669"/>
    <property type="project" value="TreeGrafter"/>
</dbReference>
<dbReference type="Pfam" id="PF00270">
    <property type="entry name" value="DEAD"/>
    <property type="match status" value="1"/>
</dbReference>
<dbReference type="PROSITE" id="PS51194">
    <property type="entry name" value="HELICASE_CTER"/>
    <property type="match status" value="1"/>
</dbReference>
<name>A0A430ATP8_9ENTE</name>
<dbReference type="RefSeq" id="WP_126813792.1">
    <property type="nucleotide sequence ID" value="NZ_NGKC01000008.1"/>
</dbReference>
<dbReference type="InterPro" id="IPR027417">
    <property type="entry name" value="P-loop_NTPase"/>
</dbReference>
<keyword evidence="2" id="KW-0067">ATP-binding</keyword>
<dbReference type="OrthoDB" id="2077914at2"/>
<dbReference type="InterPro" id="IPR001650">
    <property type="entry name" value="Helicase_C-like"/>
</dbReference>
<accession>A0A430ATP8</accession>
<feature type="domain" description="Helicase ATP-binding" evidence="4">
    <location>
        <begin position="117"/>
        <end position="269"/>
    </location>
</feature>
<gene>
    <name evidence="6" type="ORF">CBF27_07975</name>
</gene>
<evidence type="ECO:0000256" key="2">
    <source>
        <dbReference type="ARBA" id="ARBA00022840"/>
    </source>
</evidence>
<dbReference type="InterPro" id="IPR014001">
    <property type="entry name" value="Helicase_ATP-bd"/>
</dbReference>
<organism evidence="6 7">
    <name type="scientific">Vagococcus acidifermentans</name>
    <dbReference type="NCBI Taxonomy" id="564710"/>
    <lineage>
        <taxon>Bacteria</taxon>
        <taxon>Bacillati</taxon>
        <taxon>Bacillota</taxon>
        <taxon>Bacilli</taxon>
        <taxon>Lactobacillales</taxon>
        <taxon>Enterococcaceae</taxon>
        <taxon>Vagococcus</taxon>
    </lineage>
</organism>
<comment type="caution">
    <text evidence="6">The sequence shown here is derived from an EMBL/GenBank/DDBJ whole genome shotgun (WGS) entry which is preliminary data.</text>
</comment>
<dbReference type="GO" id="GO:0043138">
    <property type="term" value="F:3'-5' DNA helicase activity"/>
    <property type="evidence" value="ECO:0007669"/>
    <property type="project" value="TreeGrafter"/>
</dbReference>
<dbReference type="EMBL" id="NGKC01000008">
    <property type="protein sequence ID" value="RSU11426.1"/>
    <property type="molecule type" value="Genomic_DNA"/>
</dbReference>
<sequence length="446" mass="50027">MENGDYLKGRLLLETEIVPAARGIVRDTSVKCLPAMVEMANQVQCTRCGSVHLKRQAVIVNQLAAFYYCPSCIQLGRIQSNLALYHLPETGFPPSKVTCFWQGRLSHEQNRISEKLVQAVHDGGKYLVHAVTGAGKTEMLFAAIAAALSLGKRLCLASPRVDVCLELYPRLQSAFPQQAICLLYGKQPAPYQRTAFVLCTTHQLLRFYRAFDVLILDEADAYPYAGNAMLEHGCAQSIKERNTLIFLTATPTKKMQLTVTGKRLSVSRLPARYHRYPLPEPVCHWVWQLPQQILSGKLPKALIAAVAQRQRQTLMFCPSIRQTELLSALLKRSFPALRIDSVHADDDERERKVAAMREGAYDILISTTILERGVTFPNIDVLVVGSDHRVFSESVLVQIAGRAGRSREHPEGDVVFLHSGMSREMKKALRHIRRMNCRAAERGLLR</sequence>
<dbReference type="GO" id="GO:0005524">
    <property type="term" value="F:ATP binding"/>
    <property type="evidence" value="ECO:0007669"/>
    <property type="project" value="UniProtKB-KW"/>
</dbReference>
<dbReference type="PANTHER" id="PTHR30580:SF1">
    <property type="entry name" value="COMF OPERON PROTEIN 1"/>
    <property type="match status" value="1"/>
</dbReference>
<evidence type="ECO:0008006" key="8">
    <source>
        <dbReference type="Google" id="ProtNLM"/>
    </source>
</evidence>
<dbReference type="PANTHER" id="PTHR30580">
    <property type="entry name" value="PRIMOSOMAL PROTEIN N"/>
    <property type="match status" value="1"/>
</dbReference>
<dbReference type="InterPro" id="IPR011545">
    <property type="entry name" value="DEAD/DEAH_box_helicase_dom"/>
</dbReference>
<evidence type="ECO:0000313" key="7">
    <source>
        <dbReference type="Proteomes" id="UP000286773"/>
    </source>
</evidence>
<dbReference type="Gene3D" id="3.40.50.300">
    <property type="entry name" value="P-loop containing nucleotide triphosphate hydrolases"/>
    <property type="match status" value="2"/>
</dbReference>
<evidence type="ECO:0000313" key="6">
    <source>
        <dbReference type="EMBL" id="RSU11426.1"/>
    </source>
</evidence>
<evidence type="ECO:0000259" key="5">
    <source>
        <dbReference type="PROSITE" id="PS51194"/>
    </source>
</evidence>
<keyword evidence="3" id="KW-0238">DNA-binding</keyword>
<dbReference type="SMART" id="SM00490">
    <property type="entry name" value="HELICc"/>
    <property type="match status" value="1"/>
</dbReference>
<dbReference type="Pfam" id="PF00271">
    <property type="entry name" value="Helicase_C"/>
    <property type="match status" value="1"/>
</dbReference>
<evidence type="ECO:0000256" key="1">
    <source>
        <dbReference type="ARBA" id="ARBA00022741"/>
    </source>
</evidence>
<feature type="domain" description="Helicase C-terminal" evidence="5">
    <location>
        <begin position="297"/>
        <end position="445"/>
    </location>
</feature>
<dbReference type="GO" id="GO:0006310">
    <property type="term" value="P:DNA recombination"/>
    <property type="evidence" value="ECO:0007669"/>
    <property type="project" value="TreeGrafter"/>
</dbReference>
<proteinExistence type="predicted"/>
<keyword evidence="7" id="KW-1185">Reference proteome</keyword>
<dbReference type="PROSITE" id="PS51192">
    <property type="entry name" value="HELICASE_ATP_BIND_1"/>
    <property type="match status" value="1"/>
</dbReference>
<dbReference type="AlphaFoldDB" id="A0A430ATP8"/>
<dbReference type="SMART" id="SM00487">
    <property type="entry name" value="DEXDc"/>
    <property type="match status" value="1"/>
</dbReference>
<dbReference type="GO" id="GO:0003677">
    <property type="term" value="F:DNA binding"/>
    <property type="evidence" value="ECO:0007669"/>
    <property type="project" value="UniProtKB-KW"/>
</dbReference>
<protein>
    <recommendedName>
        <fullName evidence="8">DNA/RNA helicase</fullName>
    </recommendedName>
</protein>
<dbReference type="Proteomes" id="UP000286773">
    <property type="component" value="Unassembled WGS sequence"/>
</dbReference>
<dbReference type="GO" id="GO:0006270">
    <property type="term" value="P:DNA replication initiation"/>
    <property type="evidence" value="ECO:0007669"/>
    <property type="project" value="TreeGrafter"/>
</dbReference>
<dbReference type="SUPFAM" id="SSF52540">
    <property type="entry name" value="P-loop containing nucleoside triphosphate hydrolases"/>
    <property type="match status" value="1"/>
</dbReference>
<evidence type="ECO:0000256" key="3">
    <source>
        <dbReference type="ARBA" id="ARBA00023125"/>
    </source>
</evidence>